<dbReference type="InterPro" id="IPR046335">
    <property type="entry name" value="LacI/GalR-like_sensor"/>
</dbReference>
<gene>
    <name evidence="5" type="ORF">L1857_13715</name>
</gene>
<accession>A0ABY4NUS3</accession>
<keyword evidence="6" id="KW-1185">Reference proteome</keyword>
<keyword evidence="1" id="KW-0805">Transcription regulation</keyword>
<evidence type="ECO:0000313" key="6">
    <source>
        <dbReference type="Proteomes" id="UP000830158"/>
    </source>
</evidence>
<dbReference type="EMBL" id="CP091196">
    <property type="protein sequence ID" value="UQS23810.1"/>
    <property type="molecule type" value="Genomic_DNA"/>
</dbReference>
<feature type="domain" description="Transcriptional regulator LacI/GalR-like sensor" evidence="4">
    <location>
        <begin position="2"/>
        <end position="75"/>
    </location>
</feature>
<protein>
    <submittedName>
        <fullName evidence="5">Substrate-binding domain-containing protein</fullName>
    </submittedName>
</protein>
<dbReference type="Gene3D" id="3.40.50.2300">
    <property type="match status" value="1"/>
</dbReference>
<reference evidence="5" key="1">
    <citation type="submission" date="2022-01" db="EMBL/GenBank/DDBJ databases">
        <title>PSI-footprinting approach for the identification of protein synthesis inhibitor producers.</title>
        <authorList>
            <person name="Handel F."/>
            <person name="Kulik A."/>
            <person name="Wex K.W."/>
            <person name="Berscheid A."/>
            <person name="Saur J.S."/>
            <person name="Winkler A."/>
            <person name="Wibberg D."/>
            <person name="Kalinowski J."/>
            <person name="Broetz-Oesterhelt H."/>
            <person name="Mast Y."/>
        </authorList>
    </citation>
    <scope>NUCLEOTIDE SEQUENCE</scope>
    <source>
        <strain evidence="5">KNN 49.3e</strain>
    </source>
</reference>
<dbReference type="Pfam" id="PF13377">
    <property type="entry name" value="Peripla_BP_3"/>
    <property type="match status" value="1"/>
</dbReference>
<dbReference type="Proteomes" id="UP000830158">
    <property type="component" value="Chromosome"/>
</dbReference>
<evidence type="ECO:0000313" key="5">
    <source>
        <dbReference type="EMBL" id="UQS23810.1"/>
    </source>
</evidence>
<evidence type="ECO:0000256" key="3">
    <source>
        <dbReference type="ARBA" id="ARBA00023163"/>
    </source>
</evidence>
<dbReference type="SUPFAM" id="SSF53822">
    <property type="entry name" value="Periplasmic binding protein-like I"/>
    <property type="match status" value="1"/>
</dbReference>
<evidence type="ECO:0000259" key="4">
    <source>
        <dbReference type="Pfam" id="PF13377"/>
    </source>
</evidence>
<keyword evidence="2" id="KW-0238">DNA-binding</keyword>
<keyword evidence="3" id="KW-0804">Transcription</keyword>
<evidence type="ECO:0000256" key="2">
    <source>
        <dbReference type="ARBA" id="ARBA00023125"/>
    </source>
</evidence>
<dbReference type="PANTHER" id="PTHR30146">
    <property type="entry name" value="LACI-RELATED TRANSCRIPTIONAL REPRESSOR"/>
    <property type="match status" value="1"/>
</dbReference>
<proteinExistence type="predicted"/>
<dbReference type="InterPro" id="IPR028082">
    <property type="entry name" value="Peripla_BP_I"/>
</dbReference>
<evidence type="ECO:0000256" key="1">
    <source>
        <dbReference type="ARBA" id="ARBA00023015"/>
    </source>
</evidence>
<dbReference type="PANTHER" id="PTHR30146:SF109">
    <property type="entry name" value="HTH-TYPE TRANSCRIPTIONAL REGULATOR GALS"/>
    <property type="match status" value="1"/>
</dbReference>
<organism evidence="5 6">
    <name type="scientific">Amycolatopsis thermalba</name>
    <dbReference type="NCBI Taxonomy" id="944492"/>
    <lineage>
        <taxon>Bacteria</taxon>
        <taxon>Bacillati</taxon>
        <taxon>Actinomycetota</taxon>
        <taxon>Actinomycetes</taxon>
        <taxon>Pseudonocardiales</taxon>
        <taxon>Pseudonocardiaceae</taxon>
        <taxon>Amycolatopsis</taxon>
    </lineage>
</organism>
<name>A0ABY4NUS3_9PSEU</name>
<sequence>MLRRSGLAVPGDVSVIGYDDSSLAGFSHVDLTTVAQDATALTTLAVARAIDRIEAAPVRQRDVVFTPRLVVRGTTGPLGG</sequence>